<name>A0ABD7DUE3_9GAMM</name>
<keyword evidence="6" id="KW-0413">Isomerase</keyword>
<comment type="catalytic activity">
    <reaction evidence="1">
        <text>UDP-alpha-D-glucose = UDP-alpha-D-galactose</text>
        <dbReference type="Rhea" id="RHEA:22168"/>
        <dbReference type="ChEBI" id="CHEBI:58885"/>
        <dbReference type="ChEBI" id="CHEBI:66914"/>
        <dbReference type="EC" id="5.1.3.2"/>
    </reaction>
</comment>
<dbReference type="KEGG" id="pty:JWV26_20240"/>
<sequence length="336" mass="37732">MFDDKVLMITGGTGSFGHTVLRRFLDTDVREIRIFSRDEKKQEDMRIALANDKVKFYIGDVRDYDSLKQAMVGVDYIFHAAALKQVPSCEFYPMEAVRTNVNGTENVLNAAIASGVMRVVVLSTDKAVYPINAMGISKAMAEKLMVAKSRMIPEGGTVVCATRYGNVMASRGSVIPLFIEQLRSGEPLTVTDPQMTRFLMSLEDSVDLVLHAFEHGQQGDLFVQKAPASTVGDLALALKELFGHDNPVRVIGTRHGEKLYESLVSREEMAKAEDMGRYYRIPADNRDLNYKKYFVEGEEKLSELDDYTSHNTERLDIPAIKQLLLKLDYIKEQLDA</sequence>
<evidence type="ECO:0000313" key="12">
    <source>
        <dbReference type="Proteomes" id="UP000663658"/>
    </source>
</evidence>
<evidence type="ECO:0000313" key="11">
    <source>
        <dbReference type="EMBL" id="QSL92066.1"/>
    </source>
</evidence>
<dbReference type="Proteomes" id="UP000663658">
    <property type="component" value="Chromosome"/>
</dbReference>
<evidence type="ECO:0000256" key="2">
    <source>
        <dbReference type="ARBA" id="ARBA00007430"/>
    </source>
</evidence>
<evidence type="ECO:0000256" key="5">
    <source>
        <dbReference type="ARBA" id="ARBA00022985"/>
    </source>
</evidence>
<evidence type="ECO:0000256" key="8">
    <source>
        <dbReference type="ARBA" id="ARBA00033067"/>
    </source>
</evidence>
<evidence type="ECO:0000256" key="1">
    <source>
        <dbReference type="ARBA" id="ARBA00000083"/>
    </source>
</evidence>
<dbReference type="InterPro" id="IPR036291">
    <property type="entry name" value="NAD(P)-bd_dom_sf"/>
</dbReference>
<feature type="domain" description="Polysaccharide biosynthesis protein CapD-like" evidence="9">
    <location>
        <begin position="7"/>
        <end position="281"/>
    </location>
</feature>
<dbReference type="GO" id="GO:0003978">
    <property type="term" value="F:UDP-glucose 4-epimerase activity"/>
    <property type="evidence" value="ECO:0007669"/>
    <property type="project" value="UniProtKB-EC"/>
</dbReference>
<accession>A0ABD7DUE3</accession>
<evidence type="ECO:0000256" key="3">
    <source>
        <dbReference type="ARBA" id="ARBA00013189"/>
    </source>
</evidence>
<protein>
    <recommendedName>
        <fullName evidence="4">UDP-glucose 4-epimerase</fullName>
        <ecNumber evidence="3">5.1.3.2</ecNumber>
    </recommendedName>
    <alternativeName>
        <fullName evidence="8">Galactowaldenase</fullName>
    </alternativeName>
    <alternativeName>
        <fullName evidence="7">UDP-galactose 4-epimerase</fullName>
    </alternativeName>
</protein>
<dbReference type="GO" id="GO:0009103">
    <property type="term" value="P:lipopolysaccharide biosynthetic process"/>
    <property type="evidence" value="ECO:0007669"/>
    <property type="project" value="UniProtKB-KW"/>
</dbReference>
<dbReference type="Pfam" id="PF08485">
    <property type="entry name" value="Polysacc_syn_2C"/>
    <property type="match status" value="1"/>
</dbReference>
<dbReference type="EC" id="5.1.3.2" evidence="3"/>
<organism evidence="11 12">
    <name type="scientific">Ectopseudomonas toyotomiensis</name>
    <dbReference type="NCBI Taxonomy" id="554344"/>
    <lineage>
        <taxon>Bacteria</taxon>
        <taxon>Pseudomonadati</taxon>
        <taxon>Pseudomonadota</taxon>
        <taxon>Gammaproteobacteria</taxon>
        <taxon>Pseudomonadales</taxon>
        <taxon>Pseudomonadaceae</taxon>
        <taxon>Ectopseudomonas</taxon>
    </lineage>
</organism>
<dbReference type="EMBL" id="CP070505">
    <property type="protein sequence ID" value="QSL92066.1"/>
    <property type="molecule type" value="Genomic_DNA"/>
</dbReference>
<feature type="domain" description="UDP-glucose 4-epimerase CapD C-terminal" evidence="10">
    <location>
        <begin position="284"/>
        <end position="331"/>
    </location>
</feature>
<dbReference type="InterPro" id="IPR003869">
    <property type="entry name" value="Polysac_CapD-like"/>
</dbReference>
<dbReference type="Gene3D" id="3.40.50.720">
    <property type="entry name" value="NAD(P)-binding Rossmann-like Domain"/>
    <property type="match status" value="1"/>
</dbReference>
<gene>
    <name evidence="11" type="ORF">JWV26_20240</name>
</gene>
<evidence type="ECO:0000256" key="4">
    <source>
        <dbReference type="ARBA" id="ARBA00018569"/>
    </source>
</evidence>
<dbReference type="Pfam" id="PF02719">
    <property type="entry name" value="Polysacc_synt_2"/>
    <property type="match status" value="1"/>
</dbReference>
<dbReference type="InterPro" id="IPR013692">
    <property type="entry name" value="CapD_C"/>
</dbReference>
<keyword evidence="5" id="KW-0448">Lipopolysaccharide biosynthesis</keyword>
<dbReference type="CDD" id="cd05237">
    <property type="entry name" value="UDP_invert_4-6DH_SDR_e"/>
    <property type="match status" value="1"/>
</dbReference>
<proteinExistence type="inferred from homology"/>
<evidence type="ECO:0000259" key="9">
    <source>
        <dbReference type="Pfam" id="PF02719"/>
    </source>
</evidence>
<dbReference type="PANTHER" id="PTHR43318:SF2">
    <property type="entry name" value="UDP-N-ACETYLGLUCOSAMINE 4,6-DEHYDRATASE (INVERTING)"/>
    <property type="match status" value="1"/>
</dbReference>
<dbReference type="InterPro" id="IPR051203">
    <property type="entry name" value="Polysaccharide_Synthase-Rel"/>
</dbReference>
<comment type="similarity">
    <text evidence="2">Belongs to the polysaccharide synthase family.</text>
</comment>
<dbReference type="SUPFAM" id="SSF51735">
    <property type="entry name" value="NAD(P)-binding Rossmann-fold domains"/>
    <property type="match status" value="1"/>
</dbReference>
<dbReference type="RefSeq" id="WP_206417667.1">
    <property type="nucleotide sequence ID" value="NZ_CP070505.1"/>
</dbReference>
<evidence type="ECO:0000259" key="10">
    <source>
        <dbReference type="Pfam" id="PF08485"/>
    </source>
</evidence>
<dbReference type="AlphaFoldDB" id="A0ABD7DUE3"/>
<evidence type="ECO:0000256" key="7">
    <source>
        <dbReference type="ARBA" id="ARBA00031367"/>
    </source>
</evidence>
<evidence type="ECO:0000256" key="6">
    <source>
        <dbReference type="ARBA" id="ARBA00023235"/>
    </source>
</evidence>
<dbReference type="PANTHER" id="PTHR43318">
    <property type="entry name" value="UDP-N-ACETYLGLUCOSAMINE 4,6-DEHYDRATASE"/>
    <property type="match status" value="1"/>
</dbReference>
<reference evidence="11 12" key="1">
    <citation type="submission" date="2021-02" db="EMBL/GenBank/DDBJ databases">
        <title>Whole genome sequencing of Pseudomonas alcaliphila strain SM2.</title>
        <authorList>
            <person name="Alshamsi M.S."/>
            <person name="Sudalaimuthuasari N."/>
            <person name="Kundu B."/>
            <person name="AlMaskari R.S."/>
            <person name="Elmahi Y."/>
            <person name="Mundra S."/>
            <person name="Chandran S."/>
            <person name="Malik S."/>
            <person name="Hazzouri K.M."/>
            <person name="Amiri K.M.A."/>
        </authorList>
    </citation>
    <scope>NUCLEOTIDE SEQUENCE [LARGE SCALE GENOMIC DNA]</scope>
    <source>
        <strain evidence="11 12">SM2</strain>
    </source>
</reference>